<reference evidence="2 3" key="1">
    <citation type="journal article" date="2019" name="Int. J. Syst. Evol. Microbiol.">
        <title>The Global Catalogue of Microorganisms (GCM) 10K type strain sequencing project: providing services to taxonomists for standard genome sequencing and annotation.</title>
        <authorList>
            <consortium name="The Broad Institute Genomics Platform"/>
            <consortium name="The Broad Institute Genome Sequencing Center for Infectious Disease"/>
            <person name="Wu L."/>
            <person name="Ma J."/>
        </authorList>
    </citation>
    <scope>NUCLEOTIDE SEQUENCE [LARGE SCALE GENOMIC DNA]</scope>
    <source>
        <strain evidence="2 3">JCM 16021</strain>
    </source>
</reference>
<evidence type="ECO:0000313" key="3">
    <source>
        <dbReference type="Proteomes" id="UP001500575"/>
    </source>
</evidence>
<dbReference type="InterPro" id="IPR029063">
    <property type="entry name" value="SAM-dependent_MTases_sf"/>
</dbReference>
<evidence type="ECO:0000259" key="1">
    <source>
        <dbReference type="Pfam" id="PF08242"/>
    </source>
</evidence>
<name>A0ABN2YC92_9ACTN</name>
<dbReference type="InterPro" id="IPR013217">
    <property type="entry name" value="Methyltransf_12"/>
</dbReference>
<keyword evidence="3" id="KW-1185">Reference proteome</keyword>
<keyword evidence="2" id="KW-0808">Transferase</keyword>
<evidence type="ECO:0000313" key="2">
    <source>
        <dbReference type="EMBL" id="GAA2125296.1"/>
    </source>
</evidence>
<dbReference type="Pfam" id="PF08242">
    <property type="entry name" value="Methyltransf_12"/>
    <property type="match status" value="1"/>
</dbReference>
<accession>A0ABN2YC92</accession>
<keyword evidence="2" id="KW-0489">Methyltransferase</keyword>
<dbReference type="RefSeq" id="WP_344303844.1">
    <property type="nucleotide sequence ID" value="NZ_BAAAQQ010000011.1"/>
</dbReference>
<dbReference type="Proteomes" id="UP001500575">
    <property type="component" value="Unassembled WGS sequence"/>
</dbReference>
<dbReference type="GO" id="GO:0032259">
    <property type="term" value="P:methylation"/>
    <property type="evidence" value="ECO:0007669"/>
    <property type="project" value="UniProtKB-KW"/>
</dbReference>
<gene>
    <name evidence="2" type="ORF">GCM10009843_22840</name>
</gene>
<feature type="domain" description="Methyltransferase type 12" evidence="1">
    <location>
        <begin position="67"/>
        <end position="168"/>
    </location>
</feature>
<dbReference type="SUPFAM" id="SSF53335">
    <property type="entry name" value="S-adenosyl-L-methionine-dependent methyltransferases"/>
    <property type="match status" value="1"/>
</dbReference>
<protein>
    <submittedName>
        <fullName evidence="2">Class I SAM-dependent methyltransferase</fullName>
    </submittedName>
</protein>
<sequence>MADLQEGQGEAEYLTLNRANWDDRAVAHAEHGGYDLQVFRDDPAHLTDVVRFDRPRLGDLSGLRGVHLQCHLGTDTLSLARLGARMSGVDLSPKSLEYAAALAADTGAEIDYHLSDVYDAVETLGRDGGAGEGGYDLVYTGIGALCWLPSIERWAEVVTRLLKPGGRLFIREGHPMCWSLDDPREDGIVSVEFPYFERPEPLEFDDDITYVDIGDHRIEHGRTQEWNHGLGEVVTALMTRGMSVTGLEEHPTAPWAFLGDQCVEHPELKGEFWLADRPWRVAATYTLQAVKTG</sequence>
<dbReference type="CDD" id="cd02440">
    <property type="entry name" value="AdoMet_MTases"/>
    <property type="match status" value="1"/>
</dbReference>
<dbReference type="GO" id="GO:0008168">
    <property type="term" value="F:methyltransferase activity"/>
    <property type="evidence" value="ECO:0007669"/>
    <property type="project" value="UniProtKB-KW"/>
</dbReference>
<proteinExistence type="predicted"/>
<dbReference type="EMBL" id="BAAAQQ010000011">
    <property type="protein sequence ID" value="GAA2125296.1"/>
    <property type="molecule type" value="Genomic_DNA"/>
</dbReference>
<organism evidence="2 3">
    <name type="scientific">Nocardioides bigeumensis</name>
    <dbReference type="NCBI Taxonomy" id="433657"/>
    <lineage>
        <taxon>Bacteria</taxon>
        <taxon>Bacillati</taxon>
        <taxon>Actinomycetota</taxon>
        <taxon>Actinomycetes</taxon>
        <taxon>Propionibacteriales</taxon>
        <taxon>Nocardioidaceae</taxon>
        <taxon>Nocardioides</taxon>
    </lineage>
</organism>
<dbReference type="Gene3D" id="3.40.50.150">
    <property type="entry name" value="Vaccinia Virus protein VP39"/>
    <property type="match status" value="1"/>
</dbReference>
<comment type="caution">
    <text evidence="2">The sequence shown here is derived from an EMBL/GenBank/DDBJ whole genome shotgun (WGS) entry which is preliminary data.</text>
</comment>